<gene>
    <name evidence="2" type="ORF">UT30_C0024G0011</name>
</gene>
<dbReference type="InterPro" id="IPR000257">
    <property type="entry name" value="Uroporphyrinogen_deCOase"/>
</dbReference>
<evidence type="ECO:0000313" key="3">
    <source>
        <dbReference type="Proteomes" id="UP000033935"/>
    </source>
</evidence>
<dbReference type="Gene3D" id="3.20.20.210">
    <property type="match status" value="1"/>
</dbReference>
<comment type="caution">
    <text evidence="2">The sequence shown here is derived from an EMBL/GenBank/DDBJ whole genome shotgun (WGS) entry which is preliminary data.</text>
</comment>
<sequence length="375" mass="43097">MNSKERLTRAMRGQEVDYLPCSIYFNSNLQVNGHRLNGTEDYCKLALELETDPFISVSIKSSMHPDVKTESRIEQVKGEEFPILWQIWQTPEGELSQAVRLTGDISDWRQIHWGDHSASNIYKPLIESSKDVGKVRYLYQPTTDEDYCQSLSANKKSFDIANKYGIPTLLTYGEGLALPMFMMGAENLLFFCIDHPDEFNELAQIGHEVSMRKINLAKKMNVDILKRFGGYEMTNFFNPQIFEKVVMPKLKKEVQFAHELGMLIYYRVVTGMEPLLEQIASIGFDCIEGGEPHLSKCSLEDWHDAFAGKTCSWTGISTPVILGSDSTEKVREEVRRVINIFGRKNFILGVTNSIRNHFPWENTLAMIDEWKKIRR</sequence>
<dbReference type="Proteomes" id="UP000033935">
    <property type="component" value="Unassembled WGS sequence"/>
</dbReference>
<dbReference type="PANTHER" id="PTHR47099">
    <property type="entry name" value="METHYLCOBAMIDE:COM METHYLTRANSFERASE MTBA"/>
    <property type="match status" value="1"/>
</dbReference>
<proteinExistence type="predicted"/>
<dbReference type="AlphaFoldDB" id="A0A0G0MT82"/>
<dbReference type="SUPFAM" id="SSF51726">
    <property type="entry name" value="UROD/MetE-like"/>
    <property type="match status" value="1"/>
</dbReference>
<dbReference type="InterPro" id="IPR038071">
    <property type="entry name" value="UROD/MetE-like_sf"/>
</dbReference>
<dbReference type="InterPro" id="IPR052024">
    <property type="entry name" value="Methanogen_methyltrans"/>
</dbReference>
<evidence type="ECO:0000313" key="2">
    <source>
        <dbReference type="EMBL" id="KKR03616.1"/>
    </source>
</evidence>
<evidence type="ECO:0000259" key="1">
    <source>
        <dbReference type="Pfam" id="PF01208"/>
    </source>
</evidence>
<organism evidence="2 3">
    <name type="scientific">Candidatus Uhrbacteria bacterium GW2011_GWF2_39_13</name>
    <dbReference type="NCBI Taxonomy" id="1618995"/>
    <lineage>
        <taxon>Bacteria</taxon>
        <taxon>Candidatus Uhriibacteriota</taxon>
    </lineage>
</organism>
<accession>A0A0G0MT82</accession>
<dbReference type="GO" id="GO:0006779">
    <property type="term" value="P:porphyrin-containing compound biosynthetic process"/>
    <property type="evidence" value="ECO:0007669"/>
    <property type="project" value="InterPro"/>
</dbReference>
<feature type="domain" description="Uroporphyrinogen decarboxylase (URO-D)" evidence="1">
    <location>
        <begin position="175"/>
        <end position="372"/>
    </location>
</feature>
<dbReference type="EMBL" id="LBWG01000024">
    <property type="protein sequence ID" value="KKR03616.1"/>
    <property type="molecule type" value="Genomic_DNA"/>
</dbReference>
<dbReference type="Pfam" id="PF01208">
    <property type="entry name" value="URO-D"/>
    <property type="match status" value="1"/>
</dbReference>
<dbReference type="GO" id="GO:0004853">
    <property type="term" value="F:uroporphyrinogen decarboxylase activity"/>
    <property type="evidence" value="ECO:0007669"/>
    <property type="project" value="InterPro"/>
</dbReference>
<reference evidence="2 3" key="1">
    <citation type="journal article" date="2015" name="Nature">
        <title>rRNA introns, odd ribosomes, and small enigmatic genomes across a large radiation of phyla.</title>
        <authorList>
            <person name="Brown C.T."/>
            <person name="Hug L.A."/>
            <person name="Thomas B.C."/>
            <person name="Sharon I."/>
            <person name="Castelle C.J."/>
            <person name="Singh A."/>
            <person name="Wilkins M.J."/>
            <person name="Williams K.H."/>
            <person name="Banfield J.F."/>
        </authorList>
    </citation>
    <scope>NUCLEOTIDE SEQUENCE [LARGE SCALE GENOMIC DNA]</scope>
</reference>
<dbReference type="PANTHER" id="PTHR47099:SF1">
    <property type="entry name" value="METHYLCOBAMIDE:COM METHYLTRANSFERASE MTBA"/>
    <property type="match status" value="1"/>
</dbReference>
<protein>
    <recommendedName>
        <fullName evidence="1">Uroporphyrinogen decarboxylase (URO-D) domain-containing protein</fullName>
    </recommendedName>
</protein>
<name>A0A0G0MT82_9BACT</name>